<keyword evidence="6 9" id="KW-0812">Transmembrane</keyword>
<dbReference type="GO" id="GO:0009234">
    <property type="term" value="P:menaquinone biosynthetic process"/>
    <property type="evidence" value="ECO:0007669"/>
    <property type="project" value="UniProtKB-UniPathway"/>
</dbReference>
<comment type="pathway">
    <text evidence="2">Quinol/quinone metabolism; menaquinone biosynthesis.</text>
</comment>
<dbReference type="InterPro" id="IPR044878">
    <property type="entry name" value="UbiA_sf"/>
</dbReference>
<keyword evidence="3" id="KW-0474">Menaquinone biosynthesis</keyword>
<name>A0A6J4IWE7_9BACT</name>
<dbReference type="PIRSF" id="PIRSF005355">
    <property type="entry name" value="UBIAD1"/>
    <property type="match status" value="1"/>
</dbReference>
<feature type="transmembrane region" description="Helical" evidence="9">
    <location>
        <begin position="12"/>
        <end position="29"/>
    </location>
</feature>
<organism evidence="10">
    <name type="scientific">uncultured Chthoniobacterales bacterium</name>
    <dbReference type="NCBI Taxonomy" id="1836801"/>
    <lineage>
        <taxon>Bacteria</taxon>
        <taxon>Pseudomonadati</taxon>
        <taxon>Verrucomicrobiota</taxon>
        <taxon>Spartobacteria</taxon>
        <taxon>Chthoniobacterales</taxon>
        <taxon>environmental samples</taxon>
    </lineage>
</organism>
<dbReference type="UniPathway" id="UPA00079"/>
<evidence type="ECO:0000256" key="3">
    <source>
        <dbReference type="ARBA" id="ARBA00022428"/>
    </source>
</evidence>
<evidence type="ECO:0000256" key="1">
    <source>
        <dbReference type="ARBA" id="ARBA00004141"/>
    </source>
</evidence>
<evidence type="ECO:0000256" key="7">
    <source>
        <dbReference type="ARBA" id="ARBA00022989"/>
    </source>
</evidence>
<dbReference type="Gene3D" id="1.10.357.140">
    <property type="entry name" value="UbiA prenyltransferase"/>
    <property type="match status" value="1"/>
</dbReference>
<dbReference type="InterPro" id="IPR026046">
    <property type="entry name" value="UBIAD1"/>
</dbReference>
<reference evidence="10" key="1">
    <citation type="submission" date="2020-02" db="EMBL/GenBank/DDBJ databases">
        <authorList>
            <person name="Meier V. D."/>
        </authorList>
    </citation>
    <scope>NUCLEOTIDE SEQUENCE</scope>
    <source>
        <strain evidence="10">AVDCRST_MAG42</strain>
    </source>
</reference>
<evidence type="ECO:0000256" key="6">
    <source>
        <dbReference type="ARBA" id="ARBA00022692"/>
    </source>
</evidence>
<dbReference type="CDD" id="cd13962">
    <property type="entry name" value="PT_UbiA_UBIAD1"/>
    <property type="match status" value="1"/>
</dbReference>
<protein>
    <submittedName>
        <fullName evidence="10">1,4-dihydroxy-2-naphthoate polyprenyltransferase</fullName>
        <ecNumber evidence="10">2.5.1.74</ecNumber>
    </submittedName>
</protein>
<feature type="transmembrane region" description="Helical" evidence="9">
    <location>
        <begin position="120"/>
        <end position="137"/>
    </location>
</feature>
<keyword evidence="5 10" id="KW-0808">Transferase</keyword>
<comment type="subcellular location">
    <subcellularLocation>
        <location evidence="1">Membrane</location>
        <topology evidence="1">Multi-pass membrane protein</topology>
    </subcellularLocation>
</comment>
<dbReference type="GO" id="GO:0046428">
    <property type="term" value="F:1,4-dihydroxy-2-naphthoate polyprenyltransferase activity"/>
    <property type="evidence" value="ECO:0007669"/>
    <property type="project" value="UniProtKB-EC"/>
</dbReference>
<dbReference type="GO" id="GO:0016020">
    <property type="term" value="C:membrane"/>
    <property type="evidence" value="ECO:0007669"/>
    <property type="project" value="UniProtKB-SubCell"/>
</dbReference>
<evidence type="ECO:0000313" key="10">
    <source>
        <dbReference type="EMBL" id="CAA9262642.1"/>
    </source>
</evidence>
<evidence type="ECO:0000256" key="5">
    <source>
        <dbReference type="ARBA" id="ARBA00022679"/>
    </source>
</evidence>
<dbReference type="GO" id="GO:0042371">
    <property type="term" value="P:vitamin K biosynthetic process"/>
    <property type="evidence" value="ECO:0007669"/>
    <property type="project" value="TreeGrafter"/>
</dbReference>
<accession>A0A6J4IWE7</accession>
<keyword evidence="7 9" id="KW-1133">Transmembrane helix</keyword>
<dbReference type="Pfam" id="PF01040">
    <property type="entry name" value="UbiA"/>
    <property type="match status" value="1"/>
</dbReference>
<dbReference type="InterPro" id="IPR000537">
    <property type="entry name" value="UbiA_prenyltransferase"/>
</dbReference>
<dbReference type="EMBL" id="CADCTA010000099">
    <property type="protein sequence ID" value="CAA9262642.1"/>
    <property type="molecule type" value="Genomic_DNA"/>
</dbReference>
<evidence type="ECO:0000256" key="4">
    <source>
        <dbReference type="ARBA" id="ARBA00022475"/>
    </source>
</evidence>
<proteinExistence type="predicted"/>
<keyword evidence="4" id="KW-1003">Cell membrane</keyword>
<dbReference type="PANTHER" id="PTHR13929">
    <property type="entry name" value="1,4-DIHYDROXY-2-NAPHTHOATE OCTAPRENYLTRANSFERASE"/>
    <property type="match status" value="1"/>
</dbReference>
<feature type="transmembrane region" description="Helical" evidence="9">
    <location>
        <begin position="41"/>
        <end position="60"/>
    </location>
</feature>
<feature type="transmembrane region" description="Helical" evidence="9">
    <location>
        <begin position="270"/>
        <end position="292"/>
    </location>
</feature>
<sequence length="294" mass="31230">MNPAILWRATRAYSLPASVVPVLLGTVLAARGYGELGRGEFHVGTFLTVLIGAVLAHFGANVINDYFDYIKGVDTRPEHGSGVLTQQLMTPPQALVFALLLFAGAALCGLVLLRANPSAIIPLALIGLACAVLYPAFLKQYGLGDLLIIIAFGVGLTLGAYVVHAGELGSRQWLLVAFLSLPICLLVDAILHANNLRDAADDRAARVRTLATALSPQNGQRLQQVLLFGPLAFVLVCVLCGLLPVWSLATVLSLPLLLRASRTGSVEGTAQTHLVFGLLYAASFLVKPLFLWSN</sequence>
<evidence type="ECO:0000256" key="9">
    <source>
        <dbReference type="SAM" id="Phobius"/>
    </source>
</evidence>
<keyword evidence="8 9" id="KW-0472">Membrane</keyword>
<dbReference type="PANTHER" id="PTHR13929:SF0">
    <property type="entry name" value="UBIA PRENYLTRANSFERASE DOMAIN-CONTAINING PROTEIN 1"/>
    <property type="match status" value="1"/>
</dbReference>
<feature type="transmembrane region" description="Helical" evidence="9">
    <location>
        <begin position="231"/>
        <end position="258"/>
    </location>
</feature>
<evidence type="ECO:0000256" key="8">
    <source>
        <dbReference type="ARBA" id="ARBA00023136"/>
    </source>
</evidence>
<feature type="transmembrane region" description="Helical" evidence="9">
    <location>
        <begin position="94"/>
        <end position="113"/>
    </location>
</feature>
<evidence type="ECO:0000256" key="2">
    <source>
        <dbReference type="ARBA" id="ARBA00004863"/>
    </source>
</evidence>
<feature type="transmembrane region" description="Helical" evidence="9">
    <location>
        <begin position="173"/>
        <end position="193"/>
    </location>
</feature>
<dbReference type="EC" id="2.5.1.74" evidence="10"/>
<feature type="transmembrane region" description="Helical" evidence="9">
    <location>
        <begin position="143"/>
        <end position="161"/>
    </location>
</feature>
<gene>
    <name evidence="10" type="ORF">AVDCRST_MAG42-2816</name>
</gene>
<dbReference type="AlphaFoldDB" id="A0A6J4IWE7"/>